<proteinExistence type="predicted"/>
<name>A0A182XU39_ANOQN</name>
<evidence type="ECO:0000313" key="2">
    <source>
        <dbReference type="Proteomes" id="UP000076407"/>
    </source>
</evidence>
<evidence type="ECO:0000313" key="1">
    <source>
        <dbReference type="EnsemblMetazoa" id="AQUA015320-PA"/>
    </source>
</evidence>
<keyword evidence="2" id="KW-1185">Reference proteome</keyword>
<dbReference type="Proteomes" id="UP000076407">
    <property type="component" value="Unassembled WGS sequence"/>
</dbReference>
<dbReference type="EnsemblMetazoa" id="AQUA015320-RA">
    <property type="protein sequence ID" value="AQUA015320-PA"/>
    <property type="gene ID" value="AQUA015320"/>
</dbReference>
<sequence>MYFYPVLIEDQWRSRLVSYIVIF</sequence>
<accession>A0A182XU39</accession>
<dbReference type="VEuPathDB" id="VectorBase:AQUA015320"/>
<dbReference type="AlphaFoldDB" id="A0A182XU39"/>
<organism evidence="1 2">
    <name type="scientific">Anopheles quadriannulatus</name>
    <name type="common">Mosquito</name>
    <dbReference type="NCBI Taxonomy" id="34691"/>
    <lineage>
        <taxon>Eukaryota</taxon>
        <taxon>Metazoa</taxon>
        <taxon>Ecdysozoa</taxon>
        <taxon>Arthropoda</taxon>
        <taxon>Hexapoda</taxon>
        <taxon>Insecta</taxon>
        <taxon>Pterygota</taxon>
        <taxon>Neoptera</taxon>
        <taxon>Endopterygota</taxon>
        <taxon>Diptera</taxon>
        <taxon>Nematocera</taxon>
        <taxon>Culicoidea</taxon>
        <taxon>Culicidae</taxon>
        <taxon>Anophelinae</taxon>
        <taxon>Anopheles</taxon>
    </lineage>
</organism>
<protein>
    <submittedName>
        <fullName evidence="1">Uncharacterized protein</fullName>
    </submittedName>
</protein>
<reference evidence="1" key="1">
    <citation type="submission" date="2020-05" db="UniProtKB">
        <authorList>
            <consortium name="EnsemblMetazoa"/>
        </authorList>
    </citation>
    <scope>IDENTIFICATION</scope>
    <source>
        <strain evidence="1">SANGQUA</strain>
    </source>
</reference>